<accession>A0ABR3EZ04</accession>
<proteinExistence type="predicted"/>
<sequence>MFATLHRKPCTIRPGRRNSRIPTLSEKDAQRICHCPTILAANGRPVVNPYYIVPDIPPSENPDDFEPELETMERPLSRYNHTSKEYQLTGRRGSDTSSEHQYTTGKSSSTESFIPVVEEADGEEGDDPTTATTSPSRRTNRSRSSTASSRKSTRFSDTITEKEFAMDAAAFQTIPGPSKTPRVLRKIWRAVY</sequence>
<reference evidence="2 3" key="1">
    <citation type="submission" date="2024-02" db="EMBL/GenBank/DDBJ databases">
        <title>A draft genome for the cacao thread blight pathogen Marasmius crinis-equi.</title>
        <authorList>
            <person name="Cohen S.P."/>
            <person name="Baruah I.K."/>
            <person name="Amoako-Attah I."/>
            <person name="Bukari Y."/>
            <person name="Meinhardt L.W."/>
            <person name="Bailey B.A."/>
        </authorList>
    </citation>
    <scope>NUCLEOTIDE SEQUENCE [LARGE SCALE GENOMIC DNA]</scope>
    <source>
        <strain evidence="2 3">GH-76</strain>
    </source>
</reference>
<protein>
    <submittedName>
        <fullName evidence="2">Uncharacterized protein</fullName>
    </submittedName>
</protein>
<feature type="compositionally biased region" description="Acidic residues" evidence="1">
    <location>
        <begin position="118"/>
        <end position="127"/>
    </location>
</feature>
<gene>
    <name evidence="2" type="ORF">V5O48_013978</name>
</gene>
<feature type="compositionally biased region" description="Acidic residues" evidence="1">
    <location>
        <begin position="61"/>
        <end position="70"/>
    </location>
</feature>
<dbReference type="EMBL" id="JBAHYK010001437">
    <property type="protein sequence ID" value="KAL0568015.1"/>
    <property type="molecule type" value="Genomic_DNA"/>
</dbReference>
<evidence type="ECO:0000313" key="3">
    <source>
        <dbReference type="Proteomes" id="UP001465976"/>
    </source>
</evidence>
<feature type="compositionally biased region" description="Low complexity" evidence="1">
    <location>
        <begin position="129"/>
        <end position="150"/>
    </location>
</feature>
<comment type="caution">
    <text evidence="2">The sequence shown here is derived from an EMBL/GenBank/DDBJ whole genome shotgun (WGS) entry which is preliminary data.</text>
</comment>
<name>A0ABR3EZ04_9AGAR</name>
<feature type="region of interest" description="Disordered" evidence="1">
    <location>
        <begin position="57"/>
        <end position="157"/>
    </location>
</feature>
<keyword evidence="3" id="KW-1185">Reference proteome</keyword>
<feature type="compositionally biased region" description="Polar residues" evidence="1">
    <location>
        <begin position="99"/>
        <end position="112"/>
    </location>
</feature>
<evidence type="ECO:0000256" key="1">
    <source>
        <dbReference type="SAM" id="MobiDB-lite"/>
    </source>
</evidence>
<feature type="compositionally biased region" description="Basic residues" evidence="1">
    <location>
        <begin position="1"/>
        <end position="19"/>
    </location>
</feature>
<feature type="region of interest" description="Disordered" evidence="1">
    <location>
        <begin position="1"/>
        <end position="23"/>
    </location>
</feature>
<organism evidence="2 3">
    <name type="scientific">Marasmius crinis-equi</name>
    <dbReference type="NCBI Taxonomy" id="585013"/>
    <lineage>
        <taxon>Eukaryota</taxon>
        <taxon>Fungi</taxon>
        <taxon>Dikarya</taxon>
        <taxon>Basidiomycota</taxon>
        <taxon>Agaricomycotina</taxon>
        <taxon>Agaricomycetes</taxon>
        <taxon>Agaricomycetidae</taxon>
        <taxon>Agaricales</taxon>
        <taxon>Marasmiineae</taxon>
        <taxon>Marasmiaceae</taxon>
        <taxon>Marasmius</taxon>
    </lineage>
</organism>
<dbReference type="Proteomes" id="UP001465976">
    <property type="component" value="Unassembled WGS sequence"/>
</dbReference>
<evidence type="ECO:0000313" key="2">
    <source>
        <dbReference type="EMBL" id="KAL0568015.1"/>
    </source>
</evidence>